<accession>A0AC34GTG7</accession>
<name>A0AC34GTG7_9BILA</name>
<proteinExistence type="predicted"/>
<organism evidence="1 2">
    <name type="scientific">Panagrolaimus sp. ES5</name>
    <dbReference type="NCBI Taxonomy" id="591445"/>
    <lineage>
        <taxon>Eukaryota</taxon>
        <taxon>Metazoa</taxon>
        <taxon>Ecdysozoa</taxon>
        <taxon>Nematoda</taxon>
        <taxon>Chromadorea</taxon>
        <taxon>Rhabditida</taxon>
        <taxon>Tylenchina</taxon>
        <taxon>Panagrolaimomorpha</taxon>
        <taxon>Panagrolaimoidea</taxon>
        <taxon>Panagrolaimidae</taxon>
        <taxon>Panagrolaimus</taxon>
    </lineage>
</organism>
<dbReference type="Proteomes" id="UP000887579">
    <property type="component" value="Unplaced"/>
</dbReference>
<sequence length="561" mass="63564">MSVVSAPSSSSYRHNQQQRFSRRSGFGAGPPPANSSNFNRLRQDQDRVGLLPHSRSFDKSAISRDERSYWDGNDNSTVISGCTSTCSYSNLVQQKLEREKQEQRIAVKEEKSRHCCSSSICRLNFAGFISFLSILGVPIIVATPFVTPYFGYDWPGIQCDLNSQRFLLVIGICLVIQIVAAWKVHSKRPSARLPRIVLSRVAFTLSLIFVLIGFGLSFVSNDVLPKNPNYVDILLHALLLLITTFLIHSLWYFFEIRQPQIYVTVHIVRDPDGESHTFSIREAAVQEAVVEILSKYSSTFSTFNPYKFRAKKEGQGNFKLGGGGINPITAGFKVYTIDEGPDNCEPNNGVISVSNAKTLIQAAIRRGRRERSDHFHQNSEYERKVEKKKSELILAAEEAFAHVNAINLNNAKFKARQMDSEETSQIILAAIYRPLAKYLKLTHQHQNFQWHNFGENLRVCLQHGFTAETFLQPYFEQLTQYNDAVPSSSKWSLLCDSHPANTVVHGQHFILRCLDQDTNLNVRLICRIELNPTFNIVQERSRNANYSYHFTPPGQGCDSPC</sequence>
<protein>
    <submittedName>
        <fullName evidence="2">Vang-like protein</fullName>
    </submittedName>
</protein>
<evidence type="ECO:0000313" key="2">
    <source>
        <dbReference type="WBParaSite" id="ES5_v2.g8020.t1"/>
    </source>
</evidence>
<dbReference type="WBParaSite" id="ES5_v2.g8020.t1">
    <property type="protein sequence ID" value="ES5_v2.g8020.t1"/>
    <property type="gene ID" value="ES5_v2.g8020"/>
</dbReference>
<reference evidence="2" key="1">
    <citation type="submission" date="2022-11" db="UniProtKB">
        <authorList>
            <consortium name="WormBaseParasite"/>
        </authorList>
    </citation>
    <scope>IDENTIFICATION</scope>
</reference>
<evidence type="ECO:0000313" key="1">
    <source>
        <dbReference type="Proteomes" id="UP000887579"/>
    </source>
</evidence>